<evidence type="ECO:0000313" key="3">
    <source>
        <dbReference type="EMBL" id="VEN40683.1"/>
    </source>
</evidence>
<gene>
    <name evidence="3" type="ORF">CALMAC_LOCUS4768</name>
</gene>
<dbReference type="EMBL" id="CAACVG010006594">
    <property type="protein sequence ID" value="VEN40683.1"/>
    <property type="molecule type" value="Genomic_DNA"/>
</dbReference>
<feature type="region of interest" description="Disordered" evidence="1">
    <location>
        <begin position="158"/>
        <end position="189"/>
    </location>
</feature>
<proteinExistence type="predicted"/>
<feature type="compositionally biased region" description="Basic and acidic residues" evidence="1">
    <location>
        <begin position="173"/>
        <end position="188"/>
    </location>
</feature>
<keyword evidence="4" id="KW-1185">Reference proteome</keyword>
<sequence>MMVGIGRTTGVTDDAGTTQKLQYKSPFDVRGDTLRMTEFGFSSGLPAGSDVLILSLGGDRSNQVIVATNHGSTRYGNLKPGETVIYDAKGKSVLLGEDKLTVKCAGQDIEVTEAKNATITASVKIRLETPLVESTGDIVDNCDSNKVTLKELREAYNEHGHDVKNVQGGDSTRTSEKTNKEEDAHDLLSGDDIGSSVLISLFSDRRADADDVTDDGDRRGWWGDTGEDILLGSRLWLLARSVLSRAIARKAEMYAEEALAWLVSDGVLSSVIATSRIVWPDKLYLTILLIRPDGNKQEYKFEWLWGDNNAVSATYAQ</sequence>
<dbReference type="Pfam" id="PF06890">
    <property type="entry name" value="Phage_Mu_Gp45"/>
    <property type="match status" value="1"/>
</dbReference>
<evidence type="ECO:0000256" key="1">
    <source>
        <dbReference type="SAM" id="MobiDB-lite"/>
    </source>
</evidence>
<accession>A0A653BYP9</accession>
<dbReference type="Proteomes" id="UP000410492">
    <property type="component" value="Unassembled WGS sequence"/>
</dbReference>
<dbReference type="Pfam" id="PF07409">
    <property type="entry name" value="GP46"/>
    <property type="match status" value="1"/>
</dbReference>
<name>A0A653BYP9_CALMS</name>
<evidence type="ECO:0000313" key="4">
    <source>
        <dbReference type="Proteomes" id="UP000410492"/>
    </source>
</evidence>
<dbReference type="AlphaFoldDB" id="A0A653BYP9"/>
<evidence type="ECO:0000259" key="2">
    <source>
        <dbReference type="Pfam" id="PF06890"/>
    </source>
</evidence>
<dbReference type="InterPro" id="IPR010877">
    <property type="entry name" value="Phage_Mu_Gp46"/>
</dbReference>
<dbReference type="OrthoDB" id="10487709at2759"/>
<reference evidence="3 4" key="1">
    <citation type="submission" date="2019-01" db="EMBL/GenBank/DDBJ databases">
        <authorList>
            <person name="Sayadi A."/>
        </authorList>
    </citation>
    <scope>NUCLEOTIDE SEQUENCE [LARGE SCALE GENOMIC DNA]</scope>
</reference>
<dbReference type="InterPro" id="IPR053861">
    <property type="entry name" value="Phage_Mu_Gp45_N"/>
</dbReference>
<protein>
    <recommendedName>
        <fullName evidence="2">Bacteriophage Mu Gp45 N-terminal domain-containing protein</fullName>
    </recommendedName>
</protein>
<organism evidence="3 4">
    <name type="scientific">Callosobruchus maculatus</name>
    <name type="common">Southern cowpea weevil</name>
    <name type="synonym">Pulse bruchid</name>
    <dbReference type="NCBI Taxonomy" id="64391"/>
    <lineage>
        <taxon>Eukaryota</taxon>
        <taxon>Metazoa</taxon>
        <taxon>Ecdysozoa</taxon>
        <taxon>Arthropoda</taxon>
        <taxon>Hexapoda</taxon>
        <taxon>Insecta</taxon>
        <taxon>Pterygota</taxon>
        <taxon>Neoptera</taxon>
        <taxon>Endopterygota</taxon>
        <taxon>Coleoptera</taxon>
        <taxon>Polyphaga</taxon>
        <taxon>Cucujiformia</taxon>
        <taxon>Chrysomeloidea</taxon>
        <taxon>Chrysomelidae</taxon>
        <taxon>Bruchinae</taxon>
        <taxon>Bruchini</taxon>
        <taxon>Callosobruchus</taxon>
    </lineage>
</organism>
<feature type="domain" description="Bacteriophage Mu Gp45 N-terminal" evidence="2">
    <location>
        <begin position="12"/>
        <end position="71"/>
    </location>
</feature>